<name>A0A5D0CPM3_9BACL</name>
<keyword evidence="1" id="KW-0472">Membrane</keyword>
<protein>
    <submittedName>
        <fullName evidence="2">Uncharacterized protein</fullName>
    </submittedName>
</protein>
<keyword evidence="1" id="KW-1133">Transmembrane helix</keyword>
<feature type="transmembrane region" description="Helical" evidence="1">
    <location>
        <begin position="6"/>
        <end position="23"/>
    </location>
</feature>
<dbReference type="EMBL" id="VSDO01000003">
    <property type="protein sequence ID" value="TYA11883.1"/>
    <property type="molecule type" value="Genomic_DNA"/>
</dbReference>
<comment type="caution">
    <text evidence="2">The sequence shown here is derived from an EMBL/GenBank/DDBJ whole genome shotgun (WGS) entry which is preliminary data.</text>
</comment>
<evidence type="ECO:0000256" key="1">
    <source>
        <dbReference type="SAM" id="Phobius"/>
    </source>
</evidence>
<dbReference type="RefSeq" id="WP_148452937.1">
    <property type="nucleotide sequence ID" value="NZ_BORZ01000011.1"/>
</dbReference>
<organism evidence="2 3">
    <name type="scientific">Paenibacillus faecis</name>
    <dbReference type="NCBI Taxonomy" id="862114"/>
    <lineage>
        <taxon>Bacteria</taxon>
        <taxon>Bacillati</taxon>
        <taxon>Bacillota</taxon>
        <taxon>Bacilli</taxon>
        <taxon>Bacillales</taxon>
        <taxon>Paenibacillaceae</taxon>
        <taxon>Paenibacillus</taxon>
    </lineage>
</organism>
<accession>A0A5D0CPM3</accession>
<proteinExistence type="predicted"/>
<evidence type="ECO:0000313" key="2">
    <source>
        <dbReference type="EMBL" id="TYA11883.1"/>
    </source>
</evidence>
<dbReference type="OrthoDB" id="2990399at2"/>
<dbReference type="AlphaFoldDB" id="A0A5D0CPM3"/>
<keyword evidence="3" id="KW-1185">Reference proteome</keyword>
<keyword evidence="1" id="KW-0812">Transmembrane</keyword>
<evidence type="ECO:0000313" key="3">
    <source>
        <dbReference type="Proteomes" id="UP000325218"/>
    </source>
</evidence>
<dbReference type="Proteomes" id="UP000325218">
    <property type="component" value="Unassembled WGS sequence"/>
</dbReference>
<gene>
    <name evidence="2" type="ORF">FRY98_14125</name>
</gene>
<reference evidence="2 3" key="1">
    <citation type="submission" date="2019-08" db="EMBL/GenBank/DDBJ databases">
        <title>Genome sequencing of Paenibacillus faecis DSM 23593(T).</title>
        <authorList>
            <person name="Kook J.-K."/>
            <person name="Park S.-N."/>
            <person name="Lim Y.K."/>
        </authorList>
    </citation>
    <scope>NUCLEOTIDE SEQUENCE [LARGE SCALE GENOMIC DNA]</scope>
    <source>
        <strain evidence="2 3">DSM 23593</strain>
    </source>
</reference>
<sequence length="140" mass="15903">MVVHMGWILFGYVVAALLVHLSYGRLRRQAPEDSGGTHYILVTRNHGDQMEWYLRALSWYARIRGESVKVTVLDDYSQDDTRKIVHKLRDQPGIDLTLRSWRASGDSGKIGSGTLTGEETLIHVDLRKPQEAAKIPYVQV</sequence>